<keyword evidence="2" id="KW-1185">Reference proteome</keyword>
<dbReference type="Proteomes" id="UP000024635">
    <property type="component" value="Unassembled WGS sequence"/>
</dbReference>
<sequence>MKRLEVLQICIRSLSFTQSSAELRIDIHATVCLLVYYSSSASAALVEGEAENGVHVKFGQAPAVPI</sequence>
<dbReference type="OrthoDB" id="5842817at2759"/>
<evidence type="ECO:0000313" key="1">
    <source>
        <dbReference type="EMBL" id="EYC40070.1"/>
    </source>
</evidence>
<gene>
    <name evidence="1" type="primary">Acey_s0630.g851</name>
    <name evidence="1" type="ORF">Y032_0630g851</name>
</gene>
<reference evidence="2" key="1">
    <citation type="journal article" date="2015" name="Nat. Genet.">
        <title>The genome and transcriptome of the zoonotic hookworm Ancylostoma ceylanicum identify infection-specific gene families.</title>
        <authorList>
            <person name="Schwarz E.M."/>
            <person name="Hu Y."/>
            <person name="Antoshechkin I."/>
            <person name="Miller M.M."/>
            <person name="Sternberg P.W."/>
            <person name="Aroian R.V."/>
        </authorList>
    </citation>
    <scope>NUCLEOTIDE SEQUENCE</scope>
    <source>
        <strain evidence="2">HY135</strain>
    </source>
</reference>
<protein>
    <submittedName>
        <fullName evidence="1">Uncharacterized protein</fullName>
    </submittedName>
</protein>
<dbReference type="AlphaFoldDB" id="A0A016WKC9"/>
<organism evidence="1 2">
    <name type="scientific">Ancylostoma ceylanicum</name>
    <dbReference type="NCBI Taxonomy" id="53326"/>
    <lineage>
        <taxon>Eukaryota</taxon>
        <taxon>Metazoa</taxon>
        <taxon>Ecdysozoa</taxon>
        <taxon>Nematoda</taxon>
        <taxon>Chromadorea</taxon>
        <taxon>Rhabditida</taxon>
        <taxon>Rhabditina</taxon>
        <taxon>Rhabditomorpha</taxon>
        <taxon>Strongyloidea</taxon>
        <taxon>Ancylostomatidae</taxon>
        <taxon>Ancylostomatinae</taxon>
        <taxon>Ancylostoma</taxon>
    </lineage>
</organism>
<comment type="caution">
    <text evidence="1">The sequence shown here is derived from an EMBL/GenBank/DDBJ whole genome shotgun (WGS) entry which is preliminary data.</text>
</comment>
<proteinExistence type="predicted"/>
<dbReference type="EMBL" id="JARK01000230">
    <property type="protein sequence ID" value="EYC40070.1"/>
    <property type="molecule type" value="Genomic_DNA"/>
</dbReference>
<evidence type="ECO:0000313" key="2">
    <source>
        <dbReference type="Proteomes" id="UP000024635"/>
    </source>
</evidence>
<name>A0A016WKC9_9BILA</name>
<accession>A0A016WKC9</accession>